<reference evidence="3 4" key="1">
    <citation type="submission" date="2024-05" db="EMBL/GenBank/DDBJ databases">
        <authorList>
            <person name="Wallberg A."/>
        </authorList>
    </citation>
    <scope>NUCLEOTIDE SEQUENCE [LARGE SCALE GENOMIC DNA]</scope>
</reference>
<dbReference type="InterPro" id="IPR027417">
    <property type="entry name" value="P-loop_NTPase"/>
</dbReference>
<name>A0AAV2SAA1_MEGNR</name>
<organism evidence="3 4">
    <name type="scientific">Meganyctiphanes norvegica</name>
    <name type="common">Northern krill</name>
    <name type="synonym">Thysanopoda norvegica</name>
    <dbReference type="NCBI Taxonomy" id="48144"/>
    <lineage>
        <taxon>Eukaryota</taxon>
        <taxon>Metazoa</taxon>
        <taxon>Ecdysozoa</taxon>
        <taxon>Arthropoda</taxon>
        <taxon>Crustacea</taxon>
        <taxon>Multicrustacea</taxon>
        <taxon>Malacostraca</taxon>
        <taxon>Eumalacostraca</taxon>
        <taxon>Eucarida</taxon>
        <taxon>Euphausiacea</taxon>
        <taxon>Euphausiidae</taxon>
        <taxon>Meganyctiphanes</taxon>
    </lineage>
</organism>
<protein>
    <recommendedName>
        <fullName evidence="2">Sulfotransferase domain-containing protein</fullName>
    </recommendedName>
</protein>
<dbReference type="InterPro" id="IPR000863">
    <property type="entry name" value="Sulfotransferase_dom"/>
</dbReference>
<feature type="domain" description="Sulfotransferase" evidence="2">
    <location>
        <begin position="13"/>
        <end position="199"/>
    </location>
</feature>
<evidence type="ECO:0000313" key="4">
    <source>
        <dbReference type="Proteomes" id="UP001497623"/>
    </source>
</evidence>
<dbReference type="PANTHER" id="PTHR45964:SF9">
    <property type="entry name" value="SULFOTRANSFERASE"/>
    <property type="match status" value="1"/>
</dbReference>
<dbReference type="GO" id="GO:0008146">
    <property type="term" value="F:sulfotransferase activity"/>
    <property type="evidence" value="ECO:0007669"/>
    <property type="project" value="InterPro"/>
</dbReference>
<feature type="non-terminal residue" evidence="3">
    <location>
        <position position="1"/>
    </location>
</feature>
<keyword evidence="4" id="KW-1185">Reference proteome</keyword>
<evidence type="ECO:0000313" key="3">
    <source>
        <dbReference type="EMBL" id="CAL4168110.1"/>
    </source>
</evidence>
<evidence type="ECO:0000256" key="1">
    <source>
        <dbReference type="ARBA" id="ARBA00010236"/>
    </source>
</evidence>
<accession>A0AAV2SAA1</accession>
<dbReference type="Pfam" id="PF00685">
    <property type="entry name" value="Sulfotransfer_1"/>
    <property type="match status" value="1"/>
</dbReference>
<comment type="similarity">
    <text evidence="1">Belongs to the WSCD family.</text>
</comment>
<dbReference type="SUPFAM" id="SSF52540">
    <property type="entry name" value="P-loop containing nucleoside triphosphate hydrolases"/>
    <property type="match status" value="1"/>
</dbReference>
<gene>
    <name evidence="3" type="ORF">MNOR_LOCUS33659</name>
</gene>
<comment type="caution">
    <text evidence="3">The sequence shown here is derived from an EMBL/GenBank/DDBJ whole genome shotgun (WGS) entry which is preliminary data.</text>
</comment>
<dbReference type="EMBL" id="CAXKWB010049197">
    <property type="protein sequence ID" value="CAL4168110.1"/>
    <property type="molecule type" value="Genomic_DNA"/>
</dbReference>
<dbReference type="PANTHER" id="PTHR45964">
    <property type="entry name" value="WSCD FAMILY MEMBER CG9164"/>
    <property type="match status" value="1"/>
</dbReference>
<proteinExistence type="inferred from homology"/>
<dbReference type="Gene3D" id="3.40.50.300">
    <property type="entry name" value="P-loop containing nucleotide triphosphate hydrolases"/>
    <property type="match status" value="1"/>
</dbReference>
<dbReference type="Proteomes" id="UP001497623">
    <property type="component" value="Unassembled WGS sequence"/>
</dbReference>
<feature type="non-terminal residue" evidence="3">
    <location>
        <position position="237"/>
    </location>
</feature>
<sequence length="237" mass="27322">SFTVGFSTGLPLVWLASYPRSGNSWTRYLIEGATGIYTNSIYRDGTMVKLGYYGESEEVDTGRCVVTKTHRSWEQGQDQHVPTILLIRNPAKSILSFWNFKKAPMKNKYFFSADNRTYASQEFRGFVKKNIKVWRQVTESRLLWSRQLLVVLYEELQQNPVIQVRRILNFLGLQEDPDRMACLSKFIDGKAKGTNKEVSPFSEKEKVYFREAIEAIAWAAQLRGAILPDYVQLLDAK</sequence>
<evidence type="ECO:0000259" key="2">
    <source>
        <dbReference type="Pfam" id="PF00685"/>
    </source>
</evidence>
<dbReference type="AlphaFoldDB" id="A0AAV2SAA1"/>
<dbReference type="InterPro" id="IPR051589">
    <property type="entry name" value="Sialate-O-sulfotransferase"/>
</dbReference>